<proteinExistence type="predicted"/>
<dbReference type="RefSeq" id="WP_245690001.1">
    <property type="nucleotide sequence ID" value="NZ_FNGS01000010.1"/>
</dbReference>
<protein>
    <submittedName>
        <fullName evidence="1">Uncharacterized conserved protein YecE, DUF72 family</fullName>
    </submittedName>
</protein>
<dbReference type="SUPFAM" id="SSF117396">
    <property type="entry name" value="TM1631-like"/>
    <property type="match status" value="1"/>
</dbReference>
<reference evidence="1 2" key="1">
    <citation type="submission" date="2016-10" db="EMBL/GenBank/DDBJ databases">
        <authorList>
            <person name="de Groot N.N."/>
        </authorList>
    </citation>
    <scope>NUCLEOTIDE SEQUENCE [LARGE SCALE GENOMIC DNA]</scope>
    <source>
        <strain evidence="1 2">DSM 21668</strain>
    </source>
</reference>
<evidence type="ECO:0000313" key="2">
    <source>
        <dbReference type="Proteomes" id="UP000198901"/>
    </source>
</evidence>
<dbReference type="PANTHER" id="PTHR30348:SF9">
    <property type="entry name" value="UPF0759 PROTEIN YECE"/>
    <property type="match status" value="1"/>
</dbReference>
<sequence>MMRFGVVPREELDKVDFSLPADHPANDDVLSGTPAGDLQILTGCPSWKEDSWVGKIYPYSMKEGEALEHYTRQFNTLELNVTHYAIPTDATIAAWREAATPGFTYCPKFPQIISHKLELLNSEDITRDFCGQMLKLGEYLGMPFLQMGPGFNPQKGKSLLQYLDRLPFTVAVELRHPGWFEPKIWNRTCEVLRERGHGLVITDVPGRRDAAHMSLTMPTAMIRFLGNDLHPTDYTRADEWVQRIRVWRDKGLEKLYLFIHCHSTIDAPELARYWIEQLNDTLKMRLKLPVFLPKNDQLSMF</sequence>
<dbReference type="Proteomes" id="UP000198901">
    <property type="component" value="Unassembled WGS sequence"/>
</dbReference>
<dbReference type="AlphaFoldDB" id="A0A1G9X7T9"/>
<dbReference type="Pfam" id="PF01904">
    <property type="entry name" value="DUF72"/>
    <property type="match status" value="1"/>
</dbReference>
<gene>
    <name evidence="1" type="ORF">SAMN04488090_4591</name>
</gene>
<organism evidence="1 2">
    <name type="scientific">Siphonobacter aquaeclarae</name>
    <dbReference type="NCBI Taxonomy" id="563176"/>
    <lineage>
        <taxon>Bacteria</taxon>
        <taxon>Pseudomonadati</taxon>
        <taxon>Bacteroidota</taxon>
        <taxon>Cytophagia</taxon>
        <taxon>Cytophagales</taxon>
        <taxon>Cytophagaceae</taxon>
        <taxon>Siphonobacter</taxon>
    </lineage>
</organism>
<evidence type="ECO:0000313" key="1">
    <source>
        <dbReference type="EMBL" id="SDM92849.1"/>
    </source>
</evidence>
<dbReference type="InterPro" id="IPR036520">
    <property type="entry name" value="UPF0759_sf"/>
</dbReference>
<dbReference type="PANTHER" id="PTHR30348">
    <property type="entry name" value="UNCHARACTERIZED PROTEIN YECE"/>
    <property type="match status" value="1"/>
</dbReference>
<dbReference type="InterPro" id="IPR002763">
    <property type="entry name" value="DUF72"/>
</dbReference>
<name>A0A1G9X7T9_9BACT</name>
<keyword evidence="2" id="KW-1185">Reference proteome</keyword>
<accession>A0A1G9X7T9</accession>
<dbReference type="STRING" id="563176.SAMN04488090_4591"/>
<dbReference type="Gene3D" id="3.20.20.410">
    <property type="entry name" value="Protein of unknown function UPF0759"/>
    <property type="match status" value="1"/>
</dbReference>
<dbReference type="EMBL" id="FNGS01000010">
    <property type="protein sequence ID" value="SDM92849.1"/>
    <property type="molecule type" value="Genomic_DNA"/>
</dbReference>